<keyword evidence="7 10" id="KW-0560">Oxidoreductase</keyword>
<feature type="region of interest" description="Disordered" evidence="13">
    <location>
        <begin position="945"/>
        <end position="965"/>
    </location>
</feature>
<feature type="compositionally biased region" description="Polar residues" evidence="13">
    <location>
        <begin position="881"/>
        <end position="892"/>
    </location>
</feature>
<dbReference type="CDD" id="cd03132">
    <property type="entry name" value="GATase1_catalase"/>
    <property type="match status" value="1"/>
</dbReference>
<feature type="compositionally biased region" description="Polar residues" evidence="13">
    <location>
        <begin position="1381"/>
        <end position="1390"/>
    </location>
</feature>
<evidence type="ECO:0000256" key="1">
    <source>
        <dbReference type="ARBA" id="ARBA00001971"/>
    </source>
</evidence>
<keyword evidence="8 10" id="KW-0408">Iron</keyword>
<dbReference type="InterPro" id="IPR024708">
    <property type="entry name" value="Catalase_AS"/>
</dbReference>
<feature type="compositionally biased region" description="Basic and acidic residues" evidence="13">
    <location>
        <begin position="1401"/>
        <end position="1410"/>
    </location>
</feature>
<evidence type="ECO:0000256" key="5">
    <source>
        <dbReference type="ARBA" id="ARBA00022617"/>
    </source>
</evidence>
<dbReference type="PRINTS" id="PR00067">
    <property type="entry name" value="CATALASE"/>
</dbReference>
<dbReference type="InterPro" id="IPR020835">
    <property type="entry name" value="Catalase_sf"/>
</dbReference>
<dbReference type="PROSITE" id="PS00438">
    <property type="entry name" value="CATALASE_2"/>
    <property type="match status" value="1"/>
</dbReference>
<evidence type="ECO:0000256" key="3">
    <source>
        <dbReference type="ARBA" id="ARBA00012314"/>
    </source>
</evidence>
<keyword evidence="5 10" id="KW-0349">Heme</keyword>
<comment type="similarity">
    <text evidence="2 10">Belongs to the catalase family.</text>
</comment>
<gene>
    <name evidence="15" type="ORF">GMOD_00005062</name>
</gene>
<proteinExistence type="inferred from homology"/>
<dbReference type="PANTHER" id="PTHR42821">
    <property type="entry name" value="CATALASE"/>
    <property type="match status" value="1"/>
</dbReference>
<evidence type="ECO:0000256" key="9">
    <source>
        <dbReference type="ARBA" id="ARBA00023324"/>
    </source>
</evidence>
<evidence type="ECO:0000256" key="12">
    <source>
        <dbReference type="SAM" id="Coils"/>
    </source>
</evidence>
<dbReference type="PANTHER" id="PTHR42821:SF3">
    <property type="entry name" value="CATALASE B"/>
    <property type="match status" value="1"/>
</dbReference>
<comment type="cofactor">
    <cofactor evidence="1">
        <name>heme</name>
        <dbReference type="ChEBI" id="CHEBI:30413"/>
    </cofactor>
</comment>
<keyword evidence="6 10" id="KW-0479">Metal-binding</keyword>
<dbReference type="Pfam" id="PF18011">
    <property type="entry name" value="Catalase_C"/>
    <property type="match status" value="1"/>
</dbReference>
<protein>
    <recommendedName>
        <fullName evidence="3 10">Catalase</fullName>
        <ecNumber evidence="3 10">1.11.1.6</ecNumber>
    </recommendedName>
</protein>
<organism evidence="15 16">
    <name type="scientific">Pyrenophora seminiperda CCB06</name>
    <dbReference type="NCBI Taxonomy" id="1302712"/>
    <lineage>
        <taxon>Eukaryota</taxon>
        <taxon>Fungi</taxon>
        <taxon>Dikarya</taxon>
        <taxon>Ascomycota</taxon>
        <taxon>Pezizomycotina</taxon>
        <taxon>Dothideomycetes</taxon>
        <taxon>Pleosporomycetidae</taxon>
        <taxon>Pleosporales</taxon>
        <taxon>Pleosporineae</taxon>
        <taxon>Pleosporaceae</taxon>
        <taxon>Pyrenophora</taxon>
    </lineage>
</organism>
<evidence type="ECO:0000256" key="10">
    <source>
        <dbReference type="RuleBase" id="RU000498"/>
    </source>
</evidence>
<evidence type="ECO:0000256" key="8">
    <source>
        <dbReference type="ARBA" id="ARBA00023004"/>
    </source>
</evidence>
<dbReference type="InterPro" id="IPR018028">
    <property type="entry name" value="Catalase"/>
</dbReference>
<dbReference type="GO" id="GO:0020037">
    <property type="term" value="F:heme binding"/>
    <property type="evidence" value="ECO:0007669"/>
    <property type="project" value="InterPro"/>
</dbReference>
<dbReference type="InterPro" id="IPR011614">
    <property type="entry name" value="Catalase_core"/>
</dbReference>
<dbReference type="Pfam" id="PF06628">
    <property type="entry name" value="Catalase-rel"/>
    <property type="match status" value="1"/>
</dbReference>
<evidence type="ECO:0000256" key="11">
    <source>
        <dbReference type="RuleBase" id="RU004142"/>
    </source>
</evidence>
<dbReference type="Proteomes" id="UP000265663">
    <property type="component" value="Unassembled WGS sequence"/>
</dbReference>
<evidence type="ECO:0000256" key="2">
    <source>
        <dbReference type="ARBA" id="ARBA00005329"/>
    </source>
</evidence>
<dbReference type="InterPro" id="IPR010582">
    <property type="entry name" value="Catalase_immune_responsive"/>
</dbReference>
<dbReference type="InterPro" id="IPR024712">
    <property type="entry name" value="Catalase_clade2"/>
</dbReference>
<feature type="compositionally biased region" description="Polar residues" evidence="13">
    <location>
        <begin position="1356"/>
        <end position="1373"/>
    </location>
</feature>
<evidence type="ECO:0000256" key="13">
    <source>
        <dbReference type="SAM" id="MobiDB-lite"/>
    </source>
</evidence>
<keyword evidence="9 10" id="KW-0376">Hydrogen peroxide</keyword>
<feature type="region of interest" description="Disordered" evidence="13">
    <location>
        <begin position="1173"/>
        <end position="1197"/>
    </location>
</feature>
<sequence>MPCHLPDGCSRALGPGPGTLSKEWTHGITIIRRCRSPARYKSAGRPLFFSTTPHSGHFFNMVRAHVLTAVAAFCHVANAQCPYMGSDAPNPHIRRDGAAPSAQSTDEFMKQYEIDDKDSYITSPVGSAFSDQESLSAGERGPTLLEDFIFRQKITHFDHERVPERAVHARGAGSHGEFESFGDWSNITGASFLSAKGKKTPTFLRFSTVAGSRGSADTARDVHGFAARFYTDEGNFDIVGNNIPVFFIQDAIKFPDLIHAVKPKPDREIPQAATAHDSAWDFFSQQPSSMHTLLWAMSGHGTPRSFRHLDGWGIHTFRFVTDAGATKLVKFRFRSLQGKGSLLWEEAQLTAGMNADFHRQDLFDSIEKGLYPEWIFEAQIMEEADQLRYGFDMLDPTKIVPEDIVPFTPLGKFTLNRNPRNYFAETEQIMFQPGHLVRGIDFSDDPLLQGRIFSYLDTQLNRHGGPNFEQLPINQPRVPVHTNDRDGAGQMFIPLNTAPYSPNTLNDGFPKQANQTNGRGFFTAPNRSVGGKLVRSVSSTFADVWSQPRLFFNSLSPIEQQFVVNAIRFETSQLKSTVVKNNVLIQLNRISHDLAVRVADAIGMTAPAADPTYYHNNKTIGVRPGGAPLLKLDGLSVGYLTSASAVDKAAAMKKAFGDAKVGLTVVAEHLGEGIDQTYSATSAVQFDAIIVDGRAEGIFAPAGNLANSNSTTAGNSTTARSTLYPPGRPLEVFSTGYRFGKPVAVLGSSATTFGAAGIQAGTPGVYALDAASDMSAVVKQISEGLLTFKFLDRYPLDSQNKHTHIMSTATANKPPPPAGTPRREVNARNAAASPAAAGRTPARSSTPTSTGTAGVARTRSVRGGGSGTPVSARAAVKKAATGSNLSSASQASAGDEDAREEQCALLQELKEQLQKAEAAAEERQKQVEVLSSKLDEALTEQAKLEERAHEEEEKVESLENEKRELTRQHRELEGIYEAERAQAMKEKEEVQSREEDMQGTIQRLKETMASKHMPSGDDEEQHLSRTCKLTSPGSLHPMPCTLCHAYFHPVDPLAASFRNNPSRSNSSQNLENVASFAPPNSVQRSNSRSNSKLIHQKDKIIEDLRLELAEYQVKVLEVENAGGGRMRELEKQLLETRMTNARLMEDNESFQLLLGEKTLNGDLSRGEFLRDTAHAEDRLPSRNGPSTSLADELQSAEEGDAEVVRKLETELNSMKAQNQALTLYINKIIGRLLTHQGFESVLGNDIESDHGAAPDRNKELPPPPPQDSEQPQGFLQRAKSVAMGGNRKPRPLSAMGPPPMASPPQPNAHEDPSTAPSIPLTRSTSGRHPSGNHHRRSNSEVPNAANVVNNMYRPSPTGTPNPASSPGLTSPRNSFFGLPVNSANGPSNPVSRVPSGAGPIPEDKEVDARTESSSASHVDTPSPPRQLTRSDTSTGVMTGKGMRPLRLVQNEEEAMKARKAANRGSWFGGLFGQAPPAAQQENSQ</sequence>
<dbReference type="InterPro" id="IPR043156">
    <property type="entry name" value="Catalase_clade2_helical"/>
</dbReference>
<dbReference type="Gene3D" id="1.20.1370.20">
    <property type="match status" value="1"/>
</dbReference>
<evidence type="ECO:0000259" key="14">
    <source>
        <dbReference type="SMART" id="SM01060"/>
    </source>
</evidence>
<feature type="region of interest" description="Disordered" evidence="13">
    <location>
        <begin position="1244"/>
        <end position="1443"/>
    </location>
</feature>
<dbReference type="Pfam" id="PF00199">
    <property type="entry name" value="Catalase"/>
    <property type="match status" value="1"/>
</dbReference>
<evidence type="ECO:0000313" key="15">
    <source>
        <dbReference type="EMBL" id="RMZ65999.1"/>
    </source>
</evidence>
<dbReference type="Gene3D" id="2.40.180.10">
    <property type="entry name" value="Catalase core domain"/>
    <property type="match status" value="1"/>
</dbReference>
<dbReference type="GO" id="GO:0046872">
    <property type="term" value="F:metal ion binding"/>
    <property type="evidence" value="ECO:0007669"/>
    <property type="project" value="UniProtKB-KW"/>
</dbReference>
<dbReference type="EC" id="1.11.1.6" evidence="3 10"/>
<dbReference type="FunFam" id="1.20.1370.20:FF:000001">
    <property type="entry name" value="Catalase HPII"/>
    <property type="match status" value="1"/>
</dbReference>
<dbReference type="SUPFAM" id="SSF56634">
    <property type="entry name" value="Heme-dependent catalase-like"/>
    <property type="match status" value="1"/>
</dbReference>
<dbReference type="SMART" id="SM01060">
    <property type="entry name" value="Catalase"/>
    <property type="match status" value="1"/>
</dbReference>
<reference evidence="15 16" key="1">
    <citation type="journal article" date="2014" name="PLoS ONE">
        <title>De novo Genome Assembly of the Fungal Plant Pathogen Pyrenophora semeniperda.</title>
        <authorList>
            <person name="Soliai M.M."/>
            <person name="Meyer S.E."/>
            <person name="Udall J.A."/>
            <person name="Elzinga D.E."/>
            <person name="Hermansen R.A."/>
            <person name="Bodily P.M."/>
            <person name="Hart A.A."/>
            <person name="Coleman C.E."/>
        </authorList>
    </citation>
    <scope>NUCLEOTIDE SEQUENCE [LARGE SCALE GENOMIC DNA]</scope>
    <source>
        <strain evidence="15 16">CCB06</strain>
        <tissue evidence="15">Mycelium</tissue>
    </source>
</reference>
<dbReference type="InterPro" id="IPR002226">
    <property type="entry name" value="Catalase_haem_BS"/>
</dbReference>
<dbReference type="InterPro" id="IPR041399">
    <property type="entry name" value="Catalase_large_C"/>
</dbReference>
<dbReference type="OrthoDB" id="6880011at2759"/>
<feature type="compositionally biased region" description="Basic and acidic residues" evidence="13">
    <location>
        <begin position="1247"/>
        <end position="1259"/>
    </location>
</feature>
<keyword evidence="4 10" id="KW-0575">Peroxidase</keyword>
<keyword evidence="12" id="KW-0175">Coiled coil</keyword>
<dbReference type="InterPro" id="IPR029062">
    <property type="entry name" value="Class_I_gatase-like"/>
</dbReference>
<keyword evidence="16" id="KW-1185">Reference proteome</keyword>
<feature type="compositionally biased region" description="Polar residues" evidence="13">
    <location>
        <begin position="1411"/>
        <end position="1436"/>
    </location>
</feature>
<evidence type="ECO:0000256" key="7">
    <source>
        <dbReference type="ARBA" id="ARBA00023002"/>
    </source>
</evidence>
<name>A0A3M7LUB1_9PLEO</name>
<dbReference type="GO" id="GO:0006979">
    <property type="term" value="P:response to oxidative stress"/>
    <property type="evidence" value="ECO:0007669"/>
    <property type="project" value="InterPro"/>
</dbReference>
<feature type="compositionally biased region" description="Low complexity" evidence="13">
    <location>
        <begin position="827"/>
        <end position="858"/>
    </location>
</feature>
<feature type="region of interest" description="Disordered" evidence="13">
    <location>
        <begin position="806"/>
        <end position="899"/>
    </location>
</feature>
<evidence type="ECO:0000256" key="6">
    <source>
        <dbReference type="ARBA" id="ARBA00022723"/>
    </source>
</evidence>
<feature type="domain" description="Catalase core" evidence="14">
    <location>
        <begin position="122"/>
        <end position="509"/>
    </location>
</feature>
<dbReference type="GO" id="GO:0004096">
    <property type="term" value="F:catalase activity"/>
    <property type="evidence" value="ECO:0007669"/>
    <property type="project" value="UniProtKB-EC"/>
</dbReference>
<comment type="catalytic activity">
    <reaction evidence="10">
        <text>2 H2O2 = O2 + 2 H2O</text>
        <dbReference type="Rhea" id="RHEA:20309"/>
        <dbReference type="ChEBI" id="CHEBI:15377"/>
        <dbReference type="ChEBI" id="CHEBI:15379"/>
        <dbReference type="ChEBI" id="CHEBI:16240"/>
        <dbReference type="EC" id="1.11.1.6"/>
    </reaction>
</comment>
<feature type="compositionally biased region" description="Pro residues" evidence="13">
    <location>
        <begin position="1296"/>
        <end position="1306"/>
    </location>
</feature>
<dbReference type="GO" id="GO:0005829">
    <property type="term" value="C:cytosol"/>
    <property type="evidence" value="ECO:0007669"/>
    <property type="project" value="TreeGrafter"/>
</dbReference>
<accession>A0A3M7LUB1</accession>
<feature type="compositionally biased region" description="Polar residues" evidence="13">
    <location>
        <begin position="1314"/>
        <end position="1327"/>
    </location>
</feature>
<comment type="function">
    <text evidence="11">Catalyzes the degradation of hydrogen peroxide (H(2)O(2)) generated by peroxisomal oxidases to water and oxygen, thereby protecting cells from the toxic effects of hydrogen peroxide.</text>
</comment>
<dbReference type="PROSITE" id="PS51402">
    <property type="entry name" value="CATALASE_3"/>
    <property type="match status" value="1"/>
</dbReference>
<evidence type="ECO:0000256" key="4">
    <source>
        <dbReference type="ARBA" id="ARBA00022559"/>
    </source>
</evidence>
<dbReference type="FunFam" id="2.40.180.10:FF:000003">
    <property type="entry name" value="Catalase"/>
    <property type="match status" value="1"/>
</dbReference>
<dbReference type="EMBL" id="KE747806">
    <property type="protein sequence ID" value="RMZ65999.1"/>
    <property type="molecule type" value="Genomic_DNA"/>
</dbReference>
<dbReference type="GO" id="GO:0042744">
    <property type="term" value="P:hydrogen peroxide catabolic process"/>
    <property type="evidence" value="ECO:0007669"/>
    <property type="project" value="UniProtKB-KW"/>
</dbReference>
<dbReference type="Gene3D" id="3.40.50.880">
    <property type="match status" value="1"/>
</dbReference>
<dbReference type="PROSITE" id="PS00437">
    <property type="entry name" value="CATALASE_1"/>
    <property type="match status" value="1"/>
</dbReference>
<evidence type="ECO:0000313" key="16">
    <source>
        <dbReference type="Proteomes" id="UP000265663"/>
    </source>
</evidence>
<feature type="coiled-coil region" evidence="12">
    <location>
        <begin position="1094"/>
        <end position="1146"/>
    </location>
</feature>